<protein>
    <submittedName>
        <fullName evidence="2">Histidine phosphatase family protein</fullName>
    </submittedName>
</protein>
<sequence length="186" mass="19896">MTAYFQLSMMAILLLFLPACAENAPAPKPVSSTENMAPALFYLVRHAEKADDGSSNPPLNAKGEARAKALQEMLSGAGIDAIYTTPYLRNTSTVQPLADSIGLPAQEYDPNLDLVTLIDSLRAAHPGERVLICGHSNTVPGMLNVLAGRNRYEQLGEMEYDFLFLAAVPPTGPAAISMVTFSPATE</sequence>
<proteinExistence type="predicted"/>
<evidence type="ECO:0000313" key="2">
    <source>
        <dbReference type="EMBL" id="TXB62902.1"/>
    </source>
</evidence>
<keyword evidence="1" id="KW-0732">Signal</keyword>
<dbReference type="AlphaFoldDB" id="A0A5C6RNE3"/>
<keyword evidence="3" id="KW-1185">Reference proteome</keyword>
<dbReference type="OrthoDB" id="3296006at2"/>
<dbReference type="RefSeq" id="WP_147167770.1">
    <property type="nucleotide sequence ID" value="NZ_VOOR01000022.1"/>
</dbReference>
<dbReference type="SUPFAM" id="SSF53254">
    <property type="entry name" value="Phosphoglycerate mutase-like"/>
    <property type="match status" value="1"/>
</dbReference>
<dbReference type="EMBL" id="VOOR01000022">
    <property type="protein sequence ID" value="TXB62902.1"/>
    <property type="molecule type" value="Genomic_DNA"/>
</dbReference>
<dbReference type="InterPro" id="IPR029033">
    <property type="entry name" value="His_PPase_superfam"/>
</dbReference>
<feature type="signal peptide" evidence="1">
    <location>
        <begin position="1"/>
        <end position="21"/>
    </location>
</feature>
<organism evidence="2 3">
    <name type="scientific">Phaeodactylibacter luteus</name>
    <dbReference type="NCBI Taxonomy" id="1564516"/>
    <lineage>
        <taxon>Bacteria</taxon>
        <taxon>Pseudomonadati</taxon>
        <taxon>Bacteroidota</taxon>
        <taxon>Saprospiria</taxon>
        <taxon>Saprospirales</taxon>
        <taxon>Haliscomenobacteraceae</taxon>
        <taxon>Phaeodactylibacter</taxon>
    </lineage>
</organism>
<feature type="chain" id="PRO_5022842299" evidence="1">
    <location>
        <begin position="22"/>
        <end position="186"/>
    </location>
</feature>
<dbReference type="Proteomes" id="UP000321580">
    <property type="component" value="Unassembled WGS sequence"/>
</dbReference>
<dbReference type="InterPro" id="IPR013078">
    <property type="entry name" value="His_Pase_superF_clade-1"/>
</dbReference>
<evidence type="ECO:0000313" key="3">
    <source>
        <dbReference type="Proteomes" id="UP000321580"/>
    </source>
</evidence>
<reference evidence="2 3" key="1">
    <citation type="submission" date="2019-08" db="EMBL/GenBank/DDBJ databases">
        <title>Genome of Phaeodactylibacter luteus.</title>
        <authorList>
            <person name="Bowman J.P."/>
        </authorList>
    </citation>
    <scope>NUCLEOTIDE SEQUENCE [LARGE SCALE GENOMIC DNA]</scope>
    <source>
        <strain evidence="2 3">KCTC 42180</strain>
    </source>
</reference>
<dbReference type="Gene3D" id="3.40.50.1240">
    <property type="entry name" value="Phosphoglycerate mutase-like"/>
    <property type="match status" value="1"/>
</dbReference>
<name>A0A5C6RNE3_9BACT</name>
<gene>
    <name evidence="2" type="ORF">FRY97_11950</name>
</gene>
<dbReference type="CDD" id="cd07067">
    <property type="entry name" value="HP_PGM_like"/>
    <property type="match status" value="1"/>
</dbReference>
<evidence type="ECO:0000256" key="1">
    <source>
        <dbReference type="SAM" id="SignalP"/>
    </source>
</evidence>
<accession>A0A5C6RNE3</accession>
<dbReference type="Pfam" id="PF00300">
    <property type="entry name" value="His_Phos_1"/>
    <property type="match status" value="1"/>
</dbReference>
<comment type="caution">
    <text evidence="2">The sequence shown here is derived from an EMBL/GenBank/DDBJ whole genome shotgun (WGS) entry which is preliminary data.</text>
</comment>